<dbReference type="PROSITE" id="PS50902">
    <property type="entry name" value="FLAVODOXIN_LIKE"/>
    <property type="match status" value="1"/>
</dbReference>
<proteinExistence type="predicted"/>
<keyword evidence="1" id="KW-0285">Flavoprotein</keyword>
<dbReference type="Pfam" id="PF00258">
    <property type="entry name" value="Flavodoxin_1"/>
    <property type="match status" value="1"/>
</dbReference>
<evidence type="ECO:0000259" key="3">
    <source>
        <dbReference type="PROSITE" id="PS50902"/>
    </source>
</evidence>
<gene>
    <name evidence="4" type="ORF">KTN04_07165</name>
</gene>
<organism evidence="4 5">
    <name type="scientific">Marinobacterium weihaiense</name>
    <dbReference type="NCBI Taxonomy" id="2851016"/>
    <lineage>
        <taxon>Bacteria</taxon>
        <taxon>Pseudomonadati</taxon>
        <taxon>Pseudomonadota</taxon>
        <taxon>Gammaproteobacteria</taxon>
        <taxon>Oceanospirillales</taxon>
        <taxon>Oceanospirillaceae</taxon>
        <taxon>Marinobacterium</taxon>
    </lineage>
</organism>
<dbReference type="EMBL" id="JAHQZT010000007">
    <property type="protein sequence ID" value="MBV0933113.1"/>
    <property type="molecule type" value="Genomic_DNA"/>
</dbReference>
<sequence>MKTLAAAVALALLLVWQLDDVSGARRWIASLALLAYAAVLAAALRRSGDRAGLQGGAQDYCIAYATETGTARQLAQATRKRLRQTGFQAEVVALNRLADTEVPEQALLLVASTTGQGDAPKTAQGWDDAAVLARFDQKPYAVLALGDRSYPRFCAFGLEVHRRLQAAGAQPLFDPVQVSQADPRMVDVWFRQLLPASD</sequence>
<protein>
    <submittedName>
        <fullName evidence="4">Flavodoxin-like domain-containing protein</fullName>
    </submittedName>
</protein>
<feature type="domain" description="Flavodoxin-like" evidence="3">
    <location>
        <begin position="60"/>
        <end position="194"/>
    </location>
</feature>
<evidence type="ECO:0000256" key="1">
    <source>
        <dbReference type="ARBA" id="ARBA00022630"/>
    </source>
</evidence>
<dbReference type="InterPro" id="IPR008254">
    <property type="entry name" value="Flavodoxin/NO_synth"/>
</dbReference>
<dbReference type="PANTHER" id="PTHR19384">
    <property type="entry name" value="NITRIC OXIDE SYNTHASE-RELATED"/>
    <property type="match status" value="1"/>
</dbReference>
<evidence type="ECO:0000256" key="2">
    <source>
        <dbReference type="ARBA" id="ARBA00022643"/>
    </source>
</evidence>
<evidence type="ECO:0000313" key="4">
    <source>
        <dbReference type="EMBL" id="MBV0933113.1"/>
    </source>
</evidence>
<name>A0ABS6MA03_9GAMM</name>
<accession>A0ABS6MA03</accession>
<keyword evidence="2" id="KW-0288">FMN</keyword>
<reference evidence="4 5" key="1">
    <citation type="submission" date="2021-06" db="EMBL/GenBank/DDBJ databases">
        <title>Bacterium isolated from marine sediment.</title>
        <authorList>
            <person name="Zhu K.-L."/>
            <person name="Du Z.-J."/>
            <person name="Liang Q.-Y."/>
        </authorList>
    </citation>
    <scope>NUCLEOTIDE SEQUENCE [LARGE SCALE GENOMIC DNA]</scope>
    <source>
        <strain evidence="4 5">A346</strain>
    </source>
</reference>
<evidence type="ECO:0000313" key="5">
    <source>
        <dbReference type="Proteomes" id="UP000755551"/>
    </source>
</evidence>
<keyword evidence="5" id="KW-1185">Reference proteome</keyword>
<dbReference type="PANTHER" id="PTHR19384:SF84">
    <property type="entry name" value="METHIONINE SYNTHASE REDUCTASE"/>
    <property type="match status" value="1"/>
</dbReference>
<dbReference type="RefSeq" id="WP_217334540.1">
    <property type="nucleotide sequence ID" value="NZ_JAHQZT010000007.1"/>
</dbReference>
<dbReference type="Proteomes" id="UP000755551">
    <property type="component" value="Unassembled WGS sequence"/>
</dbReference>
<comment type="caution">
    <text evidence="4">The sequence shown here is derived from an EMBL/GenBank/DDBJ whole genome shotgun (WGS) entry which is preliminary data.</text>
</comment>